<evidence type="ECO:0000256" key="3">
    <source>
        <dbReference type="ARBA" id="ARBA00023163"/>
    </source>
</evidence>
<evidence type="ECO:0000313" key="6">
    <source>
        <dbReference type="Proteomes" id="UP000177515"/>
    </source>
</evidence>
<dbReference type="InterPro" id="IPR050807">
    <property type="entry name" value="TransReg_Diox_bact_type"/>
</dbReference>
<dbReference type="PROSITE" id="PS50943">
    <property type="entry name" value="HTH_CROC1"/>
    <property type="match status" value="1"/>
</dbReference>
<organism evidence="5 6">
    <name type="scientific">Cupriavidus malaysiensis</name>
    <dbReference type="NCBI Taxonomy" id="367825"/>
    <lineage>
        <taxon>Bacteria</taxon>
        <taxon>Pseudomonadati</taxon>
        <taxon>Pseudomonadota</taxon>
        <taxon>Betaproteobacteria</taxon>
        <taxon>Burkholderiales</taxon>
        <taxon>Burkholderiaceae</taxon>
        <taxon>Cupriavidus</taxon>
    </lineage>
</organism>
<dbReference type="Pfam" id="PF01381">
    <property type="entry name" value="HTH_3"/>
    <property type="match status" value="1"/>
</dbReference>
<dbReference type="CDD" id="cd00093">
    <property type="entry name" value="HTH_XRE"/>
    <property type="match status" value="1"/>
</dbReference>
<protein>
    <submittedName>
        <fullName evidence="5">Transcriptional regulator</fullName>
    </submittedName>
</protein>
<dbReference type="Gene3D" id="1.10.260.40">
    <property type="entry name" value="lambda repressor-like DNA-binding domains"/>
    <property type="match status" value="1"/>
</dbReference>
<keyword evidence="2" id="KW-0238">DNA-binding</keyword>
<name>A0ABN4TC02_9BURK</name>
<proteinExistence type="predicted"/>
<dbReference type="EMBL" id="CP017754">
    <property type="protein sequence ID" value="AOZ04708.1"/>
    <property type="molecule type" value="Genomic_DNA"/>
</dbReference>
<dbReference type="Proteomes" id="UP000177515">
    <property type="component" value="Chromosome 1"/>
</dbReference>
<evidence type="ECO:0000256" key="2">
    <source>
        <dbReference type="ARBA" id="ARBA00023125"/>
    </source>
</evidence>
<evidence type="ECO:0000259" key="4">
    <source>
        <dbReference type="PROSITE" id="PS50943"/>
    </source>
</evidence>
<gene>
    <name evidence="5" type="ORF">BKK80_01790</name>
</gene>
<evidence type="ECO:0000313" key="5">
    <source>
        <dbReference type="EMBL" id="AOZ04708.1"/>
    </source>
</evidence>
<sequence length="81" mass="8500">MPIASPRHGGAAPLVQLGQAIRQIRKEHGMSQEELALRAGIDRSYMGSVERGEQNIGVMHLVAIAEALGVSVVEIATAAAL</sequence>
<keyword evidence="3" id="KW-0804">Transcription</keyword>
<accession>A0ABN4TC02</accession>
<reference evidence="5 6" key="1">
    <citation type="submission" date="2016-10" db="EMBL/GenBank/DDBJ databases">
        <title>Complete genome sequences of three Cupriavidus strains isolated from various Malaysian environments.</title>
        <authorList>
            <person name="Abdullah A.A.-A."/>
            <person name="Shafie N.A.H."/>
            <person name="Lau N.S."/>
        </authorList>
    </citation>
    <scope>NUCLEOTIDE SEQUENCE [LARGE SCALE GENOMIC DNA]</scope>
    <source>
        <strain evidence="5 6">USMAA1020</strain>
    </source>
</reference>
<feature type="domain" description="HTH cro/C1-type" evidence="4">
    <location>
        <begin position="21"/>
        <end position="75"/>
    </location>
</feature>
<keyword evidence="1" id="KW-0805">Transcription regulation</keyword>
<dbReference type="PANTHER" id="PTHR46797">
    <property type="entry name" value="HTH-TYPE TRANSCRIPTIONAL REGULATOR"/>
    <property type="match status" value="1"/>
</dbReference>
<keyword evidence="6" id="KW-1185">Reference proteome</keyword>
<dbReference type="SUPFAM" id="SSF47413">
    <property type="entry name" value="lambda repressor-like DNA-binding domains"/>
    <property type="match status" value="1"/>
</dbReference>
<dbReference type="PANTHER" id="PTHR46797:SF23">
    <property type="entry name" value="HTH-TYPE TRANSCRIPTIONAL REGULATOR SUTR"/>
    <property type="match status" value="1"/>
</dbReference>
<dbReference type="InterPro" id="IPR001387">
    <property type="entry name" value="Cro/C1-type_HTH"/>
</dbReference>
<dbReference type="SMART" id="SM00530">
    <property type="entry name" value="HTH_XRE"/>
    <property type="match status" value="1"/>
</dbReference>
<evidence type="ECO:0000256" key="1">
    <source>
        <dbReference type="ARBA" id="ARBA00023015"/>
    </source>
</evidence>
<dbReference type="InterPro" id="IPR010982">
    <property type="entry name" value="Lambda_DNA-bd_dom_sf"/>
</dbReference>